<dbReference type="Proteomes" id="UP000199331">
    <property type="component" value="Unassembled WGS sequence"/>
</dbReference>
<feature type="chain" id="PRO_5011659275" description="SH3 domain-containing protein" evidence="1">
    <location>
        <begin position="23"/>
        <end position="147"/>
    </location>
</feature>
<keyword evidence="1" id="KW-0732">Signal</keyword>
<dbReference type="OrthoDB" id="9816009at2"/>
<proteinExistence type="predicted"/>
<feature type="signal peptide" evidence="1">
    <location>
        <begin position="1"/>
        <end position="22"/>
    </location>
</feature>
<dbReference type="Gene3D" id="2.30.30.40">
    <property type="entry name" value="SH3 Domains"/>
    <property type="match status" value="1"/>
</dbReference>
<sequence>MIRTAFAIPALALALAACSQEAEEVPADGEVATAPADATIAARPVMYGGEANMDACGSAGTVGSLDALEGQVLTVHSAPYAAAEETDLLQPGQLVSICENEGDWVGVVYSKNAADCGTGTPVADRRAYDGQCQSGWIDGSYLTNQAG</sequence>
<evidence type="ECO:0000313" key="2">
    <source>
        <dbReference type="EMBL" id="SFP42176.1"/>
    </source>
</evidence>
<dbReference type="PROSITE" id="PS51257">
    <property type="entry name" value="PROKAR_LIPOPROTEIN"/>
    <property type="match status" value="1"/>
</dbReference>
<protein>
    <recommendedName>
        <fullName evidence="4">SH3 domain-containing protein</fullName>
    </recommendedName>
</protein>
<name>A0A1I5Q8K9_9SPHN</name>
<dbReference type="AlphaFoldDB" id="A0A1I5Q8K9"/>
<evidence type="ECO:0000313" key="3">
    <source>
        <dbReference type="Proteomes" id="UP000199331"/>
    </source>
</evidence>
<accession>A0A1I5Q8K9</accession>
<dbReference type="RefSeq" id="WP_090483073.1">
    <property type="nucleotide sequence ID" value="NZ_FOWZ01000005.1"/>
</dbReference>
<gene>
    <name evidence="2" type="ORF">SAMN04488060_2807</name>
</gene>
<organism evidence="2 3">
    <name type="scientific">Qipengyuania nanhaisediminis</name>
    <dbReference type="NCBI Taxonomy" id="604088"/>
    <lineage>
        <taxon>Bacteria</taxon>
        <taxon>Pseudomonadati</taxon>
        <taxon>Pseudomonadota</taxon>
        <taxon>Alphaproteobacteria</taxon>
        <taxon>Sphingomonadales</taxon>
        <taxon>Erythrobacteraceae</taxon>
        <taxon>Qipengyuania</taxon>
    </lineage>
</organism>
<reference evidence="3" key="1">
    <citation type="submission" date="2016-10" db="EMBL/GenBank/DDBJ databases">
        <authorList>
            <person name="Varghese N."/>
            <person name="Submissions S."/>
        </authorList>
    </citation>
    <scope>NUCLEOTIDE SEQUENCE [LARGE SCALE GENOMIC DNA]</scope>
    <source>
        <strain evidence="3">CGMCC 1.7715</strain>
    </source>
</reference>
<evidence type="ECO:0008006" key="4">
    <source>
        <dbReference type="Google" id="ProtNLM"/>
    </source>
</evidence>
<keyword evidence="3" id="KW-1185">Reference proteome</keyword>
<evidence type="ECO:0000256" key="1">
    <source>
        <dbReference type="SAM" id="SignalP"/>
    </source>
</evidence>
<dbReference type="EMBL" id="FOWZ01000005">
    <property type="protein sequence ID" value="SFP42176.1"/>
    <property type="molecule type" value="Genomic_DNA"/>
</dbReference>
<dbReference type="STRING" id="604088.SAMN04488060_2807"/>